<gene>
    <name evidence="2" type="ORF">CALMAC_LOCUS19414</name>
</gene>
<dbReference type="Proteomes" id="UP000410492">
    <property type="component" value="Unassembled WGS sequence"/>
</dbReference>
<feature type="region of interest" description="Disordered" evidence="1">
    <location>
        <begin position="1"/>
        <end position="25"/>
    </location>
</feature>
<evidence type="ECO:0000313" key="2">
    <source>
        <dbReference type="EMBL" id="VEN62262.1"/>
    </source>
</evidence>
<accession>A0A653DPZ4</accession>
<dbReference type="AlphaFoldDB" id="A0A653DPZ4"/>
<organism evidence="2 3">
    <name type="scientific">Callosobruchus maculatus</name>
    <name type="common">Southern cowpea weevil</name>
    <name type="synonym">Pulse bruchid</name>
    <dbReference type="NCBI Taxonomy" id="64391"/>
    <lineage>
        <taxon>Eukaryota</taxon>
        <taxon>Metazoa</taxon>
        <taxon>Ecdysozoa</taxon>
        <taxon>Arthropoda</taxon>
        <taxon>Hexapoda</taxon>
        <taxon>Insecta</taxon>
        <taxon>Pterygota</taxon>
        <taxon>Neoptera</taxon>
        <taxon>Endopterygota</taxon>
        <taxon>Coleoptera</taxon>
        <taxon>Polyphaga</taxon>
        <taxon>Cucujiformia</taxon>
        <taxon>Chrysomeloidea</taxon>
        <taxon>Chrysomelidae</taxon>
        <taxon>Bruchinae</taxon>
        <taxon>Bruchini</taxon>
        <taxon>Callosobruchus</taxon>
    </lineage>
</organism>
<keyword evidence="3" id="KW-1185">Reference proteome</keyword>
<sequence length="147" mass="16568">MASSSSFKDSVFENPKRDDSKNEKSAGLLCAPIGAATYQQDRRKPSQSLAAGASRRQTLETVSWLPLHFRLFHFTYESCLSSDSVHDTIPASTEGVCLVNKLDRCDDVTYLYLPKKKIFSSITSKPSCYRKMSSMVWNGEHKHIKQI</sequence>
<evidence type="ECO:0000256" key="1">
    <source>
        <dbReference type="SAM" id="MobiDB-lite"/>
    </source>
</evidence>
<reference evidence="2 3" key="1">
    <citation type="submission" date="2019-01" db="EMBL/GenBank/DDBJ databases">
        <authorList>
            <person name="Sayadi A."/>
        </authorList>
    </citation>
    <scope>NUCLEOTIDE SEQUENCE [LARGE SCALE GENOMIC DNA]</scope>
</reference>
<feature type="compositionally biased region" description="Basic and acidic residues" evidence="1">
    <location>
        <begin position="10"/>
        <end position="24"/>
    </location>
</feature>
<dbReference type="OrthoDB" id="203824at2759"/>
<evidence type="ECO:0000313" key="3">
    <source>
        <dbReference type="Proteomes" id="UP000410492"/>
    </source>
</evidence>
<dbReference type="EMBL" id="CAACVG010013701">
    <property type="protein sequence ID" value="VEN62262.1"/>
    <property type="molecule type" value="Genomic_DNA"/>
</dbReference>
<proteinExistence type="predicted"/>
<name>A0A653DPZ4_CALMS</name>
<protein>
    <submittedName>
        <fullName evidence="2">Uncharacterized protein</fullName>
    </submittedName>
</protein>